<dbReference type="KEGG" id="tvd:SG34_003635"/>
<sequence>MKNFSYILLLLLFAAQFQGESVASELMLQCRERDFQLSGVERLPGNAPRVNEFSVSFMDAKHYWSILAYEFDQRQQPYLLKERKTSVPSSNTAQIIFENYKNRLEKNMFYTITPVEFFPVSISGIAGKGHIFDAAFGVSEEKLSDVTTNERFALWVINKGGKIFFGKLHIIIEGKTPSIKLTKERLAQFMRTCSFINV</sequence>
<gene>
    <name evidence="2" type="ORF">SG34_003635</name>
</gene>
<feature type="signal peptide" evidence="1">
    <location>
        <begin position="1"/>
        <end position="23"/>
    </location>
</feature>
<accession>A0AAE9Z3S3</accession>
<proteinExistence type="predicted"/>
<protein>
    <recommendedName>
        <fullName evidence="4">Lipoprotein</fullName>
    </recommendedName>
</protein>
<dbReference type="EMBL" id="CP059733">
    <property type="protein sequence ID" value="WDE06033.1"/>
    <property type="molecule type" value="Genomic_DNA"/>
</dbReference>
<evidence type="ECO:0000313" key="3">
    <source>
        <dbReference type="Proteomes" id="UP000032352"/>
    </source>
</evidence>
<reference evidence="2 3" key="2">
    <citation type="journal article" date="2022" name="Mar. Drugs">
        <title>Bioassay-Guided Fractionation Leads to the Detection of Cholic Acid Generated by the Rare Thalassomonas sp.</title>
        <authorList>
            <person name="Pheiffer F."/>
            <person name="Schneider Y.K."/>
            <person name="Hansen E.H."/>
            <person name="Andersen J.H."/>
            <person name="Isaksson J."/>
            <person name="Busche T."/>
            <person name="R C."/>
            <person name="Kalinowski J."/>
            <person name="Zyl L.V."/>
            <person name="Trindade M."/>
        </authorList>
    </citation>
    <scope>NUCLEOTIDE SEQUENCE [LARGE SCALE GENOMIC DNA]</scope>
    <source>
        <strain evidence="2 3">XOM25</strain>
    </source>
</reference>
<name>A0AAE9Z3S3_9GAMM</name>
<dbReference type="AlphaFoldDB" id="A0AAE9Z3S3"/>
<evidence type="ECO:0008006" key="4">
    <source>
        <dbReference type="Google" id="ProtNLM"/>
    </source>
</evidence>
<keyword evidence="1" id="KW-0732">Signal</keyword>
<dbReference type="Proteomes" id="UP000032352">
    <property type="component" value="Chromosome"/>
</dbReference>
<reference evidence="2 3" key="1">
    <citation type="journal article" date="2015" name="Genome Announc.">
        <title>Draft Genome Sequences of Marine Isolates of Thalassomonas viridans and Thalassomonas actiniarum.</title>
        <authorList>
            <person name="Olonade I."/>
            <person name="van Zyl L.J."/>
            <person name="Trindade M."/>
        </authorList>
    </citation>
    <scope>NUCLEOTIDE SEQUENCE [LARGE SCALE GENOMIC DNA]</scope>
    <source>
        <strain evidence="2 3">XOM25</strain>
    </source>
</reference>
<feature type="chain" id="PRO_5041998595" description="Lipoprotein" evidence="1">
    <location>
        <begin position="24"/>
        <end position="198"/>
    </location>
</feature>
<organism evidence="2 3">
    <name type="scientific">Thalassomonas viridans</name>
    <dbReference type="NCBI Taxonomy" id="137584"/>
    <lineage>
        <taxon>Bacteria</taxon>
        <taxon>Pseudomonadati</taxon>
        <taxon>Pseudomonadota</taxon>
        <taxon>Gammaproteobacteria</taxon>
        <taxon>Alteromonadales</taxon>
        <taxon>Colwelliaceae</taxon>
        <taxon>Thalassomonas</taxon>
    </lineage>
</organism>
<keyword evidence="3" id="KW-1185">Reference proteome</keyword>
<evidence type="ECO:0000256" key="1">
    <source>
        <dbReference type="SAM" id="SignalP"/>
    </source>
</evidence>
<evidence type="ECO:0000313" key="2">
    <source>
        <dbReference type="EMBL" id="WDE06033.1"/>
    </source>
</evidence>
<dbReference type="RefSeq" id="WP_044840520.1">
    <property type="nucleotide sequence ID" value="NZ_CP059733.1"/>
</dbReference>